<dbReference type="RefSeq" id="WP_199115793.1">
    <property type="nucleotide sequence ID" value="NZ_JAELVQ010000018.1"/>
</dbReference>
<dbReference type="EMBL" id="JAELVQ010000018">
    <property type="protein sequence ID" value="MBJ6369035.1"/>
    <property type="molecule type" value="Genomic_DNA"/>
</dbReference>
<proteinExistence type="predicted"/>
<sequence>MNKQDLKDFLDAKVSQYNNRKFIESDPIQIPHQYSLKEDIEIAGFLTATIAWGNRKSIIKNAKRLMALMDNAPFDFVMHHKETDLERLLSFVHRTFNGDDCIQFITSLQHIYKNHDGLEAVFVKHAKTDSLQMAISKFKTIFFEIEHLPRTQKHVSDPLKNSAAKRINMFLRWMVRNDHAGVDFGIWNRLSPSQLSCPLDVHSGNVARKLGLLTRKQNDAKALLELDTSLRELDNNDPVKYDFALFGLGVFEGF</sequence>
<dbReference type="InterPro" id="IPR014127">
    <property type="entry name" value="CHP02757"/>
</dbReference>
<name>A0A8J7IYM9_9FLAO</name>
<dbReference type="Proteomes" id="UP000610931">
    <property type="component" value="Unassembled WGS sequence"/>
</dbReference>
<gene>
    <name evidence="1" type="ORF">JF259_13135</name>
</gene>
<reference evidence="1" key="1">
    <citation type="submission" date="2020-12" db="EMBL/GenBank/DDBJ databases">
        <title>Snuella sp. nov., isolated from sediment in Incheon.</title>
        <authorList>
            <person name="Kim W."/>
        </authorList>
    </citation>
    <scope>NUCLEOTIDE SEQUENCE</scope>
    <source>
        <strain evidence="1">CAU 1569</strain>
    </source>
</reference>
<comment type="caution">
    <text evidence="1">The sequence shown here is derived from an EMBL/GenBank/DDBJ whole genome shotgun (WGS) entry which is preliminary data.</text>
</comment>
<evidence type="ECO:0000313" key="2">
    <source>
        <dbReference type="Proteomes" id="UP000610931"/>
    </source>
</evidence>
<dbReference type="NCBIfam" id="TIGR02757">
    <property type="entry name" value="TIGR02757 family protein"/>
    <property type="match status" value="1"/>
</dbReference>
<organism evidence="1 2">
    <name type="scientific">Snuella sedimenti</name>
    <dbReference type="NCBI Taxonomy" id="2798802"/>
    <lineage>
        <taxon>Bacteria</taxon>
        <taxon>Pseudomonadati</taxon>
        <taxon>Bacteroidota</taxon>
        <taxon>Flavobacteriia</taxon>
        <taxon>Flavobacteriales</taxon>
        <taxon>Flavobacteriaceae</taxon>
        <taxon>Snuella</taxon>
    </lineage>
</organism>
<accession>A0A8J7IYM9</accession>
<dbReference type="AlphaFoldDB" id="A0A8J7IYM9"/>
<protein>
    <submittedName>
        <fullName evidence="1">TIGR02757 family protein</fullName>
    </submittedName>
</protein>
<dbReference type="Pfam" id="PF09674">
    <property type="entry name" value="DUF2400"/>
    <property type="match status" value="1"/>
</dbReference>
<keyword evidence="2" id="KW-1185">Reference proteome</keyword>
<evidence type="ECO:0000313" key="1">
    <source>
        <dbReference type="EMBL" id="MBJ6369035.1"/>
    </source>
</evidence>